<dbReference type="Pfam" id="PF05443">
    <property type="entry name" value="ROS_MUCR"/>
    <property type="match status" value="1"/>
</dbReference>
<dbReference type="Proteomes" id="UP000643405">
    <property type="component" value="Unassembled WGS sequence"/>
</dbReference>
<dbReference type="GO" id="GO:0008270">
    <property type="term" value="F:zinc ion binding"/>
    <property type="evidence" value="ECO:0007669"/>
    <property type="project" value="InterPro"/>
</dbReference>
<evidence type="ECO:0000256" key="2">
    <source>
        <dbReference type="SAM" id="MobiDB-lite"/>
    </source>
</evidence>
<evidence type="ECO:0000313" key="3">
    <source>
        <dbReference type="EMBL" id="MBD0415033.1"/>
    </source>
</evidence>
<name>A0A8J6U1X5_9HYPH</name>
<keyword evidence="4" id="KW-1185">Reference proteome</keyword>
<comment type="similarity">
    <text evidence="1">Belongs to the ros/MucR family.</text>
</comment>
<dbReference type="RefSeq" id="WP_188164429.1">
    <property type="nucleotide sequence ID" value="NZ_JACVVX010000002.1"/>
</dbReference>
<comment type="caution">
    <text evidence="3">The sequence shown here is derived from an EMBL/GenBank/DDBJ whole genome shotgun (WGS) entry which is preliminary data.</text>
</comment>
<proteinExistence type="inferred from homology"/>
<sequence length="151" mass="16217">MSAESKADILELTAHIVSAYVEKNQLPASALPELIASVNASIAALSSPAETPVEPLVPAVNPKKSIQNDHIVCLEDGKKFKSLKRHLAVHYGLTPEAYRTKWGLPKDYPMVAPSYAARRSELAKQLGLGKASVAEPEPEPAPKKTRAAKAK</sequence>
<dbReference type="Gene3D" id="1.10.10.1550">
    <property type="entry name" value="ROS/MUCR transcriptional regulator protein"/>
    <property type="match status" value="1"/>
</dbReference>
<dbReference type="InterPro" id="IPR041920">
    <property type="entry name" value="ROS/MUCR_sf"/>
</dbReference>
<dbReference type="EMBL" id="JACVVX010000002">
    <property type="protein sequence ID" value="MBD0415033.1"/>
    <property type="molecule type" value="Genomic_DNA"/>
</dbReference>
<dbReference type="GO" id="GO:0003677">
    <property type="term" value="F:DNA binding"/>
    <property type="evidence" value="ECO:0007669"/>
    <property type="project" value="InterPro"/>
</dbReference>
<dbReference type="InterPro" id="IPR008807">
    <property type="entry name" value="ROS_MUCR"/>
</dbReference>
<evidence type="ECO:0000313" key="4">
    <source>
        <dbReference type="Proteomes" id="UP000643405"/>
    </source>
</evidence>
<feature type="region of interest" description="Disordered" evidence="2">
    <location>
        <begin position="126"/>
        <end position="151"/>
    </location>
</feature>
<evidence type="ECO:0000256" key="1">
    <source>
        <dbReference type="ARBA" id="ARBA00007031"/>
    </source>
</evidence>
<accession>A0A8J6U1X5</accession>
<reference evidence="3" key="1">
    <citation type="submission" date="2020-09" db="EMBL/GenBank/DDBJ databases">
        <title>Genome seq and assembly of Tianweitania sp.</title>
        <authorList>
            <person name="Chhetri G."/>
        </authorList>
    </citation>
    <scope>NUCLEOTIDE SEQUENCE</scope>
    <source>
        <strain evidence="3">Rool2</strain>
    </source>
</reference>
<dbReference type="AlphaFoldDB" id="A0A8J6U1X5"/>
<organism evidence="3 4">
    <name type="scientific">Oryzicola mucosus</name>
    <dbReference type="NCBI Taxonomy" id="2767425"/>
    <lineage>
        <taxon>Bacteria</taxon>
        <taxon>Pseudomonadati</taxon>
        <taxon>Pseudomonadota</taxon>
        <taxon>Alphaproteobacteria</taxon>
        <taxon>Hyphomicrobiales</taxon>
        <taxon>Phyllobacteriaceae</taxon>
        <taxon>Oryzicola</taxon>
    </lineage>
</organism>
<gene>
    <name evidence="3" type="ORF">ICI42_10230</name>
</gene>
<dbReference type="GO" id="GO:0006355">
    <property type="term" value="P:regulation of DNA-templated transcription"/>
    <property type="evidence" value="ECO:0007669"/>
    <property type="project" value="InterPro"/>
</dbReference>
<protein>
    <submittedName>
        <fullName evidence="3">MucR family transcriptional regulator</fullName>
    </submittedName>
</protein>